<evidence type="ECO:0000256" key="3">
    <source>
        <dbReference type="ARBA" id="ARBA00023143"/>
    </source>
</evidence>
<comment type="subcellular location">
    <subcellularLocation>
        <location evidence="1 4">Bacterial flagellum basal body</location>
    </subcellularLocation>
</comment>
<evidence type="ECO:0000256" key="4">
    <source>
        <dbReference type="HAMAP-Rule" id="MF_00724"/>
    </source>
</evidence>
<dbReference type="GO" id="GO:0071973">
    <property type="term" value="P:bacterial-type flagellum-dependent cell motility"/>
    <property type="evidence" value="ECO:0007669"/>
    <property type="project" value="InterPro"/>
</dbReference>
<dbReference type="PRINTS" id="PR01006">
    <property type="entry name" value="FLGHOOKFLIE"/>
</dbReference>
<dbReference type="GO" id="GO:0003774">
    <property type="term" value="F:cytoskeletal motor activity"/>
    <property type="evidence" value="ECO:0007669"/>
    <property type="project" value="InterPro"/>
</dbReference>
<keyword evidence="5" id="KW-0282">Flagellum</keyword>
<dbReference type="PANTHER" id="PTHR34653">
    <property type="match status" value="1"/>
</dbReference>
<dbReference type="GO" id="GO:0009425">
    <property type="term" value="C:bacterial-type flagellum basal body"/>
    <property type="evidence" value="ECO:0007669"/>
    <property type="project" value="UniProtKB-SubCell"/>
</dbReference>
<keyword evidence="3 4" id="KW-0975">Bacterial flagellum</keyword>
<gene>
    <name evidence="4" type="primary">fliE</name>
    <name evidence="5" type="ORF">P0Y65_04695</name>
</gene>
<dbReference type="GO" id="GO:0005198">
    <property type="term" value="F:structural molecule activity"/>
    <property type="evidence" value="ECO:0007669"/>
    <property type="project" value="InterPro"/>
</dbReference>
<evidence type="ECO:0000313" key="6">
    <source>
        <dbReference type="Proteomes" id="UP001217476"/>
    </source>
</evidence>
<dbReference type="EMBL" id="CP119312">
    <property type="protein sequence ID" value="WEK05559.1"/>
    <property type="molecule type" value="Genomic_DNA"/>
</dbReference>
<name>A0AAJ6B1P1_9HYPH</name>
<dbReference type="Proteomes" id="UP001217476">
    <property type="component" value="Chromosome"/>
</dbReference>
<protein>
    <recommendedName>
        <fullName evidence="4">Flagellar hook-basal body complex protein FliE</fullName>
    </recommendedName>
</protein>
<dbReference type="Pfam" id="PF02049">
    <property type="entry name" value="FliE"/>
    <property type="match status" value="1"/>
</dbReference>
<reference evidence="5" key="1">
    <citation type="submission" date="2023-03" db="EMBL/GenBank/DDBJ databases">
        <title>Andean soil-derived lignocellulolytic bacterial consortium as a source of novel taxa and putative plastic-active enzymes.</title>
        <authorList>
            <person name="Diaz-Garcia L."/>
            <person name="Chuvochina M."/>
            <person name="Feuerriegel G."/>
            <person name="Bunk B."/>
            <person name="Sproer C."/>
            <person name="Streit W.R."/>
            <person name="Rodriguez L.M."/>
            <person name="Overmann J."/>
            <person name="Jimenez D.J."/>
        </authorList>
    </citation>
    <scope>NUCLEOTIDE SEQUENCE</scope>
    <source>
        <strain evidence="5">MAG 4196</strain>
    </source>
</reference>
<organism evidence="5 6">
    <name type="scientific">Candidatus Devosia phytovorans</name>
    <dbReference type="NCBI Taxonomy" id="3121372"/>
    <lineage>
        <taxon>Bacteria</taxon>
        <taxon>Pseudomonadati</taxon>
        <taxon>Pseudomonadota</taxon>
        <taxon>Alphaproteobacteria</taxon>
        <taxon>Hyphomicrobiales</taxon>
        <taxon>Devosiaceae</taxon>
        <taxon>Devosia</taxon>
    </lineage>
</organism>
<dbReference type="InterPro" id="IPR001624">
    <property type="entry name" value="FliE"/>
</dbReference>
<evidence type="ECO:0000256" key="1">
    <source>
        <dbReference type="ARBA" id="ARBA00004117"/>
    </source>
</evidence>
<evidence type="ECO:0000313" key="5">
    <source>
        <dbReference type="EMBL" id="WEK05559.1"/>
    </source>
</evidence>
<proteinExistence type="inferred from homology"/>
<dbReference type="HAMAP" id="MF_00724">
    <property type="entry name" value="FliE"/>
    <property type="match status" value="1"/>
</dbReference>
<keyword evidence="5" id="KW-0966">Cell projection</keyword>
<dbReference type="AlphaFoldDB" id="A0AAJ6B1P1"/>
<keyword evidence="5" id="KW-0969">Cilium</keyword>
<sequence length="111" mass="11712">MAISTPFNAATAAYGNASRLINQAAKPSTDLMALANQGNGNSFADMLASQVQGVVEQGAATNQMSLDMVNGKANVVDMVTALSETEIAIQSMVTVRDRVISAYEEIMRMPI</sequence>
<dbReference type="PANTHER" id="PTHR34653:SF1">
    <property type="entry name" value="FLAGELLAR HOOK-BASAL BODY COMPLEX PROTEIN FLIE"/>
    <property type="match status" value="1"/>
</dbReference>
<comment type="similarity">
    <text evidence="2 4">Belongs to the FliE family.</text>
</comment>
<evidence type="ECO:0000256" key="2">
    <source>
        <dbReference type="ARBA" id="ARBA00009272"/>
    </source>
</evidence>
<accession>A0AAJ6B1P1</accession>